<dbReference type="STRING" id="662367.SAMN05216167_107112"/>
<organism evidence="2 3">
    <name type="scientific">Spirosoma endophyticum</name>
    <dbReference type="NCBI Taxonomy" id="662367"/>
    <lineage>
        <taxon>Bacteria</taxon>
        <taxon>Pseudomonadati</taxon>
        <taxon>Bacteroidota</taxon>
        <taxon>Cytophagia</taxon>
        <taxon>Cytophagales</taxon>
        <taxon>Cytophagaceae</taxon>
        <taxon>Spirosoma</taxon>
    </lineage>
</organism>
<sequence length="148" mass="17388">MKRLRKPLIRGLLSLLICALINGIILGIFTVVHKLPNHNYLWASYVGFISILIYGWWLYYLPALLAFFVSIRFIHSVKFIYYMSLGATWGGLWSAFFLLLQPRLPRLVWYSMPTPNEWFTIPTYVLVGAIYGFVYRKWLMEKSSLKTL</sequence>
<dbReference type="RefSeq" id="WP_093828984.1">
    <property type="nucleotide sequence ID" value="NZ_FOLQ01000007.1"/>
</dbReference>
<evidence type="ECO:0000313" key="2">
    <source>
        <dbReference type="EMBL" id="SFD80187.1"/>
    </source>
</evidence>
<proteinExistence type="predicted"/>
<protein>
    <submittedName>
        <fullName evidence="2">Uncharacterized protein</fullName>
    </submittedName>
</protein>
<feature type="transmembrane region" description="Helical" evidence="1">
    <location>
        <begin position="12"/>
        <end position="33"/>
    </location>
</feature>
<feature type="transmembrane region" description="Helical" evidence="1">
    <location>
        <begin position="118"/>
        <end position="135"/>
    </location>
</feature>
<keyword evidence="1" id="KW-0472">Membrane</keyword>
<keyword evidence="1" id="KW-1133">Transmembrane helix</keyword>
<dbReference type="AlphaFoldDB" id="A0A1I1VB39"/>
<feature type="transmembrane region" description="Helical" evidence="1">
    <location>
        <begin position="79"/>
        <end position="98"/>
    </location>
</feature>
<name>A0A1I1VB39_9BACT</name>
<evidence type="ECO:0000313" key="3">
    <source>
        <dbReference type="Proteomes" id="UP000198598"/>
    </source>
</evidence>
<gene>
    <name evidence="2" type="ORF">SAMN05216167_107112</name>
</gene>
<reference evidence="2 3" key="1">
    <citation type="submission" date="2016-10" db="EMBL/GenBank/DDBJ databases">
        <authorList>
            <person name="de Groot N.N."/>
        </authorList>
    </citation>
    <scope>NUCLEOTIDE SEQUENCE [LARGE SCALE GENOMIC DNA]</scope>
    <source>
        <strain evidence="2 3">DSM 26130</strain>
    </source>
</reference>
<keyword evidence="1" id="KW-0812">Transmembrane</keyword>
<evidence type="ECO:0000256" key="1">
    <source>
        <dbReference type="SAM" id="Phobius"/>
    </source>
</evidence>
<dbReference type="Proteomes" id="UP000198598">
    <property type="component" value="Unassembled WGS sequence"/>
</dbReference>
<dbReference type="EMBL" id="FOLQ01000007">
    <property type="protein sequence ID" value="SFD80187.1"/>
    <property type="molecule type" value="Genomic_DNA"/>
</dbReference>
<feature type="transmembrane region" description="Helical" evidence="1">
    <location>
        <begin position="45"/>
        <end position="67"/>
    </location>
</feature>
<keyword evidence="3" id="KW-1185">Reference proteome</keyword>
<accession>A0A1I1VB39</accession>